<comment type="similarity">
    <text evidence="1">Belongs to the peptidase U62 family.</text>
</comment>
<dbReference type="Proteomes" id="UP000886101">
    <property type="component" value="Unassembled WGS sequence"/>
</dbReference>
<gene>
    <name evidence="5" type="ORF">ENJ96_02750</name>
</gene>
<dbReference type="InterPro" id="IPR002510">
    <property type="entry name" value="Metalloprtase-TldD/E_N"/>
</dbReference>
<proteinExistence type="inferred from homology"/>
<dbReference type="PANTHER" id="PTHR43421">
    <property type="entry name" value="METALLOPROTEASE PMBA"/>
    <property type="match status" value="1"/>
</dbReference>
<name>A0A7V5NYX2_9BACT</name>
<accession>A0A7V5NYX2</accession>
<dbReference type="InterPro" id="IPR035068">
    <property type="entry name" value="TldD/PmbA_N"/>
</dbReference>
<evidence type="ECO:0000259" key="2">
    <source>
        <dbReference type="Pfam" id="PF01523"/>
    </source>
</evidence>
<comment type="caution">
    <text evidence="5">The sequence shown here is derived from an EMBL/GenBank/DDBJ whole genome shotgun (WGS) entry which is preliminary data.</text>
</comment>
<feature type="domain" description="Metalloprotease TldD/E C-terminal" evidence="3">
    <location>
        <begin position="221"/>
        <end position="438"/>
    </location>
</feature>
<evidence type="ECO:0000256" key="1">
    <source>
        <dbReference type="ARBA" id="ARBA00005836"/>
    </source>
</evidence>
<dbReference type="GO" id="GO:0008237">
    <property type="term" value="F:metallopeptidase activity"/>
    <property type="evidence" value="ECO:0007669"/>
    <property type="project" value="InterPro"/>
</dbReference>
<dbReference type="AlphaFoldDB" id="A0A7V5NYX2"/>
<dbReference type="InterPro" id="IPR036059">
    <property type="entry name" value="TldD/PmbA_sf"/>
</dbReference>
<evidence type="ECO:0000259" key="3">
    <source>
        <dbReference type="Pfam" id="PF19289"/>
    </source>
</evidence>
<dbReference type="PANTHER" id="PTHR43421:SF1">
    <property type="entry name" value="METALLOPROTEASE PMBA"/>
    <property type="match status" value="1"/>
</dbReference>
<dbReference type="Pfam" id="PF01523">
    <property type="entry name" value="PmbA_TldD_1st"/>
    <property type="match status" value="1"/>
</dbReference>
<feature type="domain" description="Metalloprotease TldD/E central" evidence="4">
    <location>
        <begin position="113"/>
        <end position="213"/>
    </location>
</feature>
<dbReference type="Pfam" id="PF19289">
    <property type="entry name" value="PmbA_TldD_3rd"/>
    <property type="match status" value="1"/>
</dbReference>
<dbReference type="SUPFAM" id="SSF111283">
    <property type="entry name" value="Putative modulator of DNA gyrase, PmbA/TldD"/>
    <property type="match status" value="1"/>
</dbReference>
<feature type="domain" description="Metalloprotease TldD/E N-terminal" evidence="2">
    <location>
        <begin position="22"/>
        <end position="86"/>
    </location>
</feature>
<dbReference type="InterPro" id="IPR045569">
    <property type="entry name" value="Metalloprtase-TldD/E_C"/>
</dbReference>
<dbReference type="GO" id="GO:0005829">
    <property type="term" value="C:cytosol"/>
    <property type="evidence" value="ECO:0007669"/>
    <property type="project" value="TreeGrafter"/>
</dbReference>
<dbReference type="Gene3D" id="3.30.2290.10">
    <property type="entry name" value="PmbA/TldD superfamily"/>
    <property type="match status" value="1"/>
</dbReference>
<protein>
    <submittedName>
        <fullName evidence="5">TldD/PmbA family protein</fullName>
    </submittedName>
</protein>
<dbReference type="Pfam" id="PF19290">
    <property type="entry name" value="PmbA_TldD_2nd"/>
    <property type="match status" value="1"/>
</dbReference>
<reference evidence="5" key="1">
    <citation type="journal article" date="2020" name="mSystems">
        <title>Genome- and Community-Level Interaction Insights into Carbon Utilization and Element Cycling Functions of Hydrothermarchaeota in Hydrothermal Sediment.</title>
        <authorList>
            <person name="Zhou Z."/>
            <person name="Liu Y."/>
            <person name="Xu W."/>
            <person name="Pan J."/>
            <person name="Luo Z.H."/>
            <person name="Li M."/>
        </authorList>
    </citation>
    <scope>NUCLEOTIDE SEQUENCE [LARGE SCALE GENOMIC DNA]</scope>
    <source>
        <strain evidence="5">HyVt-533</strain>
    </source>
</reference>
<dbReference type="EMBL" id="DROK01000080">
    <property type="protein sequence ID" value="HHI96748.1"/>
    <property type="molecule type" value="Genomic_DNA"/>
</dbReference>
<dbReference type="InterPro" id="IPR047657">
    <property type="entry name" value="PmbA"/>
</dbReference>
<dbReference type="GO" id="GO:0006508">
    <property type="term" value="P:proteolysis"/>
    <property type="evidence" value="ECO:0007669"/>
    <property type="project" value="InterPro"/>
</dbReference>
<dbReference type="InterPro" id="IPR045570">
    <property type="entry name" value="Metalloprtase-TldD/E_cen_dom"/>
</dbReference>
<sequence length="440" mass="47715">MDFGTLKDLVFDWQKKRGVGAVEIYFFHEKGLKIGKKDRSLETFKPYEEKALALRLLHHGALGFAYTAALEPESILAAAEKALEMALIMPKENISFPEPEDYPGLTPVKRPLLPPEEALNSLEIMEEKALATDPRVKRIQEVALHDQEGTLYLANSNGLDVSWPYRATSLIALVIAQEGEEAQMGWEWKAALKPEDLSPEEIAETAAKRASCRLGAKTIPSQKTQVLLPPHIAVDFLELLSAALCGDNVLKGKSMLAGKINQKVFSPLVNIFDDGLLVGALGTRPFDDEGVAQRETSLVLEGVLQGFLFDRYWGQKAGQGSTGNARRANFKNPPSVGLTNFYLAPGKSTPKELLSPPKVFEVIEVLGMHTADPVSGDFSLGVGGILHQNGNTTPVAQMALSGNIFSLFQNIEALGEDLTFYGNLGSPSILTGELDLAGCG</sequence>
<evidence type="ECO:0000313" key="5">
    <source>
        <dbReference type="EMBL" id="HHI96748.1"/>
    </source>
</evidence>
<evidence type="ECO:0000259" key="4">
    <source>
        <dbReference type="Pfam" id="PF19290"/>
    </source>
</evidence>
<organism evidence="5">
    <name type="scientific">Thermodesulfatator atlanticus</name>
    <dbReference type="NCBI Taxonomy" id="501497"/>
    <lineage>
        <taxon>Bacteria</taxon>
        <taxon>Pseudomonadati</taxon>
        <taxon>Thermodesulfobacteriota</taxon>
        <taxon>Thermodesulfobacteria</taxon>
        <taxon>Thermodesulfobacteriales</taxon>
        <taxon>Thermodesulfatatoraceae</taxon>
        <taxon>Thermodesulfatator</taxon>
    </lineage>
</organism>